<sequence length="122" mass="13960">MIFIGGIAQGQKDLGFLQTLICKKCGRYGSVSVFMIYTYFSFFFIPLFKWGKKYYAVSSCCQTTFSIPHEIGKSIERGENVTLREDDLEIVGMEQNYNTYCPDCGFLLSPEYTYCPKCGKKL</sequence>
<dbReference type="KEGG" id="cpro:CPRO_21410"/>
<evidence type="ECO:0000256" key="1">
    <source>
        <dbReference type="SAM" id="Phobius"/>
    </source>
</evidence>
<gene>
    <name evidence="3" type="ORF">CPRO_21410</name>
    <name evidence="4" type="ORF">SAMN02745151_01918</name>
</gene>
<evidence type="ECO:0000313" key="5">
    <source>
        <dbReference type="Proteomes" id="UP000068026"/>
    </source>
</evidence>
<dbReference type="InterPro" id="IPR053281">
    <property type="entry name" value="Double_zinc_ribbon"/>
</dbReference>
<dbReference type="PANTHER" id="PTHR36718">
    <property type="entry name" value="OS05G0435400 PROTEIN"/>
    <property type="match status" value="1"/>
</dbReference>
<evidence type="ECO:0000313" key="6">
    <source>
        <dbReference type="Proteomes" id="UP000184204"/>
    </source>
</evidence>
<keyword evidence="5" id="KW-1185">Reference proteome</keyword>
<reference evidence="6" key="3">
    <citation type="submission" date="2016-11" db="EMBL/GenBank/DDBJ databases">
        <authorList>
            <person name="Jaros S."/>
            <person name="Januszkiewicz K."/>
            <person name="Wedrychowicz H."/>
        </authorList>
    </citation>
    <scope>NUCLEOTIDE SEQUENCE [LARGE SCALE GENOMIC DNA]</scope>
    <source>
        <strain evidence="6">DSM 1682</strain>
    </source>
</reference>
<reference evidence="3 5" key="1">
    <citation type="journal article" date="2016" name="Genome Announc.">
        <title>Complete Genome Sequence of the Amino Acid-Fermenting Clostridium propionicum X2 (DSM 1682).</title>
        <authorList>
            <person name="Poehlein A."/>
            <person name="Schlien K."/>
            <person name="Chowdhury N.P."/>
            <person name="Gottschalk G."/>
            <person name="Buckel W."/>
            <person name="Daniel R."/>
        </authorList>
    </citation>
    <scope>NUCLEOTIDE SEQUENCE [LARGE SCALE GENOMIC DNA]</scope>
    <source>
        <strain evidence="3 5">X2</strain>
    </source>
</reference>
<dbReference type="Proteomes" id="UP000184204">
    <property type="component" value="Unassembled WGS sequence"/>
</dbReference>
<dbReference type="RefSeq" id="WP_066051409.1">
    <property type="nucleotide sequence ID" value="NZ_CP014223.1"/>
</dbReference>
<keyword evidence="1" id="KW-1133">Transmembrane helix</keyword>
<evidence type="ECO:0000313" key="4">
    <source>
        <dbReference type="EMBL" id="SHE83195.1"/>
    </source>
</evidence>
<dbReference type="Proteomes" id="UP000068026">
    <property type="component" value="Chromosome"/>
</dbReference>
<dbReference type="AlphaFoldDB" id="A0A120MKB2"/>
<dbReference type="OrthoDB" id="4377018at2"/>
<feature type="domain" description="Zinc-ribbon 15" evidence="2">
    <location>
        <begin position="21"/>
        <end position="119"/>
    </location>
</feature>
<dbReference type="EMBL" id="FQUA01000008">
    <property type="protein sequence ID" value="SHE83195.1"/>
    <property type="molecule type" value="Genomic_DNA"/>
</dbReference>
<dbReference type="Pfam" id="PF17032">
    <property type="entry name" value="Zn_ribbon_15"/>
    <property type="match status" value="1"/>
</dbReference>
<reference evidence="5" key="2">
    <citation type="submission" date="2016-01" db="EMBL/GenBank/DDBJ databases">
        <authorList>
            <person name="Poehlein A."/>
            <person name="Schlien K."/>
            <person name="Gottschalk G."/>
            <person name="Buckel W."/>
            <person name="Daniel R."/>
        </authorList>
    </citation>
    <scope>NUCLEOTIDE SEQUENCE [LARGE SCALE GENOMIC DNA]</scope>
    <source>
        <strain evidence="5">X2</strain>
    </source>
</reference>
<keyword evidence="1" id="KW-0472">Membrane</keyword>
<dbReference type="EMBL" id="CP014223">
    <property type="protein sequence ID" value="AMJ41721.1"/>
    <property type="molecule type" value="Genomic_DNA"/>
</dbReference>
<keyword evidence="1" id="KW-0812">Transmembrane</keyword>
<dbReference type="PANTHER" id="PTHR36718:SF1">
    <property type="entry name" value="DOUBLE ZINC RIBBON PROTEIN MJ0416"/>
    <property type="match status" value="1"/>
</dbReference>
<feature type="transmembrane region" description="Helical" evidence="1">
    <location>
        <begin position="28"/>
        <end position="48"/>
    </location>
</feature>
<reference evidence="4" key="4">
    <citation type="submission" date="2016-11" db="EMBL/GenBank/DDBJ databases">
        <authorList>
            <person name="Varghese N."/>
            <person name="Submissions S."/>
        </authorList>
    </citation>
    <scope>NUCLEOTIDE SEQUENCE</scope>
    <source>
        <strain evidence="4">DSM 1682</strain>
    </source>
</reference>
<evidence type="ECO:0000313" key="3">
    <source>
        <dbReference type="EMBL" id="AMJ41721.1"/>
    </source>
</evidence>
<proteinExistence type="predicted"/>
<protein>
    <submittedName>
        <fullName evidence="4">Zinc-ribbon family protein</fullName>
    </submittedName>
</protein>
<accession>A0A120MKB2</accession>
<name>A0A120MKB2_ANAPI</name>
<evidence type="ECO:0000259" key="2">
    <source>
        <dbReference type="Pfam" id="PF17032"/>
    </source>
</evidence>
<dbReference type="InterPro" id="IPR031493">
    <property type="entry name" value="Zinc_ribbon_15"/>
</dbReference>
<organism evidence="4 6">
    <name type="scientific">Anaerotignum propionicum DSM 1682</name>
    <dbReference type="NCBI Taxonomy" id="991789"/>
    <lineage>
        <taxon>Bacteria</taxon>
        <taxon>Bacillati</taxon>
        <taxon>Bacillota</taxon>
        <taxon>Clostridia</taxon>
        <taxon>Lachnospirales</taxon>
        <taxon>Anaerotignaceae</taxon>
        <taxon>Anaerotignum</taxon>
    </lineage>
</organism>